<evidence type="ECO:0000256" key="2">
    <source>
        <dbReference type="ARBA" id="ARBA00012962"/>
    </source>
</evidence>
<comment type="catalytic activity">
    <reaction evidence="7 8">
        <text>shikimate + NADP(+) = 3-dehydroshikimate + NADPH + H(+)</text>
        <dbReference type="Rhea" id="RHEA:17737"/>
        <dbReference type="ChEBI" id="CHEBI:15378"/>
        <dbReference type="ChEBI" id="CHEBI:16630"/>
        <dbReference type="ChEBI" id="CHEBI:36208"/>
        <dbReference type="ChEBI" id="CHEBI:57783"/>
        <dbReference type="ChEBI" id="CHEBI:58349"/>
        <dbReference type="EC" id="1.1.1.25"/>
    </reaction>
</comment>
<feature type="binding site" evidence="8">
    <location>
        <position position="241"/>
    </location>
    <ligand>
        <name>NADP(+)</name>
        <dbReference type="ChEBI" id="CHEBI:58349"/>
    </ligand>
</feature>
<accession>A0A7V6A1N2</accession>
<evidence type="ECO:0000256" key="5">
    <source>
        <dbReference type="ARBA" id="ARBA00023002"/>
    </source>
</evidence>
<evidence type="ECO:0000259" key="10">
    <source>
        <dbReference type="Pfam" id="PF18317"/>
    </source>
</evidence>
<comment type="caution">
    <text evidence="8">Lacks conserved residue(s) required for the propagation of feature annotation.</text>
</comment>
<feature type="domain" description="Shikimate dehydrogenase substrate binding N-terminal" evidence="9">
    <location>
        <begin position="17"/>
        <end position="97"/>
    </location>
</feature>
<comment type="pathway">
    <text evidence="1 8">Metabolic intermediate biosynthesis; chorismate biosynthesis; chorismate from D-erythrose 4-phosphate and phosphoenolpyruvate: step 4/7.</text>
</comment>
<evidence type="ECO:0000256" key="8">
    <source>
        <dbReference type="HAMAP-Rule" id="MF_00222"/>
    </source>
</evidence>
<keyword evidence="3 8" id="KW-0028">Amino-acid biosynthesis</keyword>
<evidence type="ECO:0000313" key="11">
    <source>
        <dbReference type="EMBL" id="HHS28550.1"/>
    </source>
</evidence>
<feature type="binding site" evidence="8">
    <location>
        <begin position="133"/>
        <end position="137"/>
    </location>
    <ligand>
        <name>NADP(+)</name>
        <dbReference type="ChEBI" id="CHEBI:58349"/>
    </ligand>
</feature>
<feature type="binding site" evidence="8">
    <location>
        <begin position="25"/>
        <end position="27"/>
    </location>
    <ligand>
        <name>shikimate</name>
        <dbReference type="ChEBI" id="CHEBI:36208"/>
    </ligand>
</feature>
<dbReference type="Gene3D" id="3.40.50.720">
    <property type="entry name" value="NAD(P)-binding Rossmann-like Domain"/>
    <property type="match status" value="1"/>
</dbReference>
<keyword evidence="6 8" id="KW-0057">Aromatic amino acid biosynthesis</keyword>
<dbReference type="GO" id="GO:0004764">
    <property type="term" value="F:shikimate 3-dehydrogenase (NADP+) activity"/>
    <property type="evidence" value="ECO:0007669"/>
    <property type="project" value="UniProtKB-UniRule"/>
</dbReference>
<organism evidence="11">
    <name type="scientific">Desulfobacca acetoxidans</name>
    <dbReference type="NCBI Taxonomy" id="60893"/>
    <lineage>
        <taxon>Bacteria</taxon>
        <taxon>Pseudomonadati</taxon>
        <taxon>Thermodesulfobacteriota</taxon>
        <taxon>Desulfobaccia</taxon>
        <taxon>Desulfobaccales</taxon>
        <taxon>Desulfobaccaceae</taxon>
        <taxon>Desulfobacca</taxon>
    </lineage>
</organism>
<comment type="subunit">
    <text evidence="8">Homodimer.</text>
</comment>
<dbReference type="AlphaFoldDB" id="A0A7V6A1N2"/>
<evidence type="ECO:0000256" key="1">
    <source>
        <dbReference type="ARBA" id="ARBA00004871"/>
    </source>
</evidence>
<keyword evidence="4 8" id="KW-0521">NADP</keyword>
<evidence type="ECO:0000256" key="3">
    <source>
        <dbReference type="ARBA" id="ARBA00022605"/>
    </source>
</evidence>
<dbReference type="NCBIfam" id="TIGR00507">
    <property type="entry name" value="aroE"/>
    <property type="match status" value="1"/>
</dbReference>
<keyword evidence="5 8" id="KW-0560">Oxidoreductase</keyword>
<comment type="similarity">
    <text evidence="8">Belongs to the shikimate dehydrogenase family.</text>
</comment>
<dbReference type="CDD" id="cd01065">
    <property type="entry name" value="NAD_bind_Shikimate_DH"/>
    <property type="match status" value="1"/>
</dbReference>
<dbReference type="Gene3D" id="3.40.50.10860">
    <property type="entry name" value="Leucine Dehydrogenase, chain A, domain 1"/>
    <property type="match status" value="1"/>
</dbReference>
<dbReference type="HAMAP" id="MF_00222">
    <property type="entry name" value="Shikimate_DH_AroE"/>
    <property type="match status" value="1"/>
</dbReference>
<evidence type="ECO:0000256" key="7">
    <source>
        <dbReference type="ARBA" id="ARBA00049442"/>
    </source>
</evidence>
<evidence type="ECO:0000256" key="6">
    <source>
        <dbReference type="ARBA" id="ARBA00023141"/>
    </source>
</evidence>
<evidence type="ECO:0000259" key="9">
    <source>
        <dbReference type="Pfam" id="PF08501"/>
    </source>
</evidence>
<feature type="binding site" evidence="8">
    <location>
        <position position="248"/>
    </location>
    <ligand>
        <name>shikimate</name>
        <dbReference type="ChEBI" id="CHEBI:36208"/>
    </ligand>
</feature>
<dbReference type="PANTHER" id="PTHR21089:SF1">
    <property type="entry name" value="BIFUNCTIONAL 3-DEHYDROQUINATE DEHYDRATASE_SHIKIMATE DEHYDROGENASE, CHLOROPLASTIC"/>
    <property type="match status" value="1"/>
</dbReference>
<dbReference type="InterPro" id="IPR041121">
    <property type="entry name" value="SDH_C"/>
</dbReference>
<evidence type="ECO:0000256" key="4">
    <source>
        <dbReference type="ARBA" id="ARBA00022857"/>
    </source>
</evidence>
<dbReference type="InterPro" id="IPR022893">
    <property type="entry name" value="Shikimate_DH_fam"/>
</dbReference>
<dbReference type="EC" id="1.1.1.25" evidence="2 8"/>
<name>A0A7V6A1N2_9BACT</name>
<dbReference type="InterPro" id="IPR046346">
    <property type="entry name" value="Aminoacid_DH-like_N_sf"/>
</dbReference>
<proteinExistence type="inferred from homology"/>
<dbReference type="Pfam" id="PF08501">
    <property type="entry name" value="Shikimate_dh_N"/>
    <property type="match status" value="1"/>
</dbReference>
<feature type="binding site" evidence="8">
    <location>
        <position position="218"/>
    </location>
    <ligand>
        <name>NADP(+)</name>
        <dbReference type="ChEBI" id="CHEBI:58349"/>
    </ligand>
</feature>
<feature type="active site" description="Proton acceptor" evidence="8">
    <location>
        <position position="74"/>
    </location>
</feature>
<dbReference type="Pfam" id="PF18317">
    <property type="entry name" value="SDH_C"/>
    <property type="match status" value="1"/>
</dbReference>
<dbReference type="GO" id="GO:0019632">
    <property type="term" value="P:shikimate metabolic process"/>
    <property type="evidence" value="ECO:0007669"/>
    <property type="project" value="InterPro"/>
</dbReference>
<comment type="function">
    <text evidence="8">Involved in the biosynthesis of the chorismate, which leads to the biosynthesis of aromatic amino acids. Catalyzes the reversible NADPH linked reduction of 3-dehydroshikimate (DHSA) to yield shikimate (SA).</text>
</comment>
<feature type="binding site" evidence="8">
    <location>
        <position position="95"/>
    </location>
    <ligand>
        <name>shikimate</name>
        <dbReference type="ChEBI" id="CHEBI:36208"/>
    </ligand>
</feature>
<dbReference type="GO" id="GO:0008652">
    <property type="term" value="P:amino acid biosynthetic process"/>
    <property type="evidence" value="ECO:0007669"/>
    <property type="project" value="UniProtKB-KW"/>
</dbReference>
<dbReference type="GO" id="GO:0009073">
    <property type="term" value="P:aromatic amino acid family biosynthetic process"/>
    <property type="evidence" value="ECO:0007669"/>
    <property type="project" value="UniProtKB-KW"/>
</dbReference>
<feature type="binding site" evidence="8">
    <location>
        <position position="220"/>
    </location>
    <ligand>
        <name>shikimate</name>
        <dbReference type="ChEBI" id="CHEBI:36208"/>
    </ligand>
</feature>
<reference evidence="11" key="1">
    <citation type="journal article" date="2020" name="mSystems">
        <title>Genome- and Community-Level Interaction Insights into Carbon Utilization and Element Cycling Functions of Hydrothermarchaeota in Hydrothermal Sediment.</title>
        <authorList>
            <person name="Zhou Z."/>
            <person name="Liu Y."/>
            <person name="Xu W."/>
            <person name="Pan J."/>
            <person name="Luo Z.H."/>
            <person name="Li M."/>
        </authorList>
    </citation>
    <scope>NUCLEOTIDE SEQUENCE [LARGE SCALE GENOMIC DNA]</scope>
    <source>
        <strain evidence="11">SpSt-767</strain>
    </source>
</reference>
<protein>
    <recommendedName>
        <fullName evidence="2 8">Shikimate dehydrogenase (NADP(+))</fullName>
        <shortName evidence="8">SDH</shortName>
        <ecNumber evidence="2 8">1.1.1.25</ecNumber>
    </recommendedName>
</protein>
<feature type="domain" description="SDH C-terminal" evidence="10">
    <location>
        <begin position="241"/>
        <end position="270"/>
    </location>
</feature>
<dbReference type="PANTHER" id="PTHR21089">
    <property type="entry name" value="SHIKIMATE DEHYDROGENASE"/>
    <property type="match status" value="1"/>
</dbReference>
<dbReference type="UniPathway" id="UPA00053">
    <property type="reaction ID" value="UER00087"/>
</dbReference>
<dbReference type="SUPFAM" id="SSF51735">
    <property type="entry name" value="NAD(P)-binding Rossmann-fold domains"/>
    <property type="match status" value="1"/>
</dbReference>
<sequence length="281" mass="29862">MTIFSTTINGATQIYGILGRPVAHSLSPAMHNAAFRYVGLNAVYVAFPVADLANAVAGLRGLQIRGASVTIPFKEVIIPFLDDIDPQAAGIGAVNTVVNRDGRLRGYNTDWLGAVLALEEKTGIAGKRVLILGAGGASRAIVFGIQEKGGQAAVTDVDTNKALALARQLGAEAVASDRLGQYPADILINATPVGMEHRSGDIPIDPSLLERFQVVMDIVYKPLQTRLLQEATHRGCQVIDGLRMLIHQATGQFTLWTGRPAPLEIMADAAYGSLSEGQRIL</sequence>
<comment type="caution">
    <text evidence="11">The sequence shown here is derived from an EMBL/GenBank/DDBJ whole genome shotgun (WGS) entry which is preliminary data.</text>
</comment>
<dbReference type="EMBL" id="DTGR01000038">
    <property type="protein sequence ID" value="HHS28550.1"/>
    <property type="molecule type" value="Genomic_DNA"/>
</dbReference>
<dbReference type="InterPro" id="IPR013708">
    <property type="entry name" value="Shikimate_DH-bd_N"/>
</dbReference>
<dbReference type="SUPFAM" id="SSF53223">
    <property type="entry name" value="Aminoacid dehydrogenase-like, N-terminal domain"/>
    <property type="match status" value="1"/>
</dbReference>
<dbReference type="GO" id="GO:0050661">
    <property type="term" value="F:NADP binding"/>
    <property type="evidence" value="ECO:0007669"/>
    <property type="project" value="InterPro"/>
</dbReference>
<gene>
    <name evidence="8" type="primary">aroE</name>
    <name evidence="11" type="ORF">ENV52_02470</name>
</gene>
<dbReference type="InterPro" id="IPR036291">
    <property type="entry name" value="NAD(P)-bd_dom_sf"/>
</dbReference>
<dbReference type="InterPro" id="IPR011342">
    <property type="entry name" value="Shikimate_DH"/>
</dbReference>
<feature type="binding site" evidence="8">
    <location>
        <position position="70"/>
    </location>
    <ligand>
        <name>shikimate</name>
        <dbReference type="ChEBI" id="CHEBI:36208"/>
    </ligand>
</feature>
<dbReference type="NCBIfam" id="NF001319">
    <property type="entry name" value="PRK00258.3-3"/>
    <property type="match status" value="1"/>
</dbReference>
<dbReference type="GO" id="GO:0009423">
    <property type="term" value="P:chorismate biosynthetic process"/>
    <property type="evidence" value="ECO:0007669"/>
    <property type="project" value="UniProtKB-UniRule"/>
</dbReference>
<feature type="binding site" evidence="8">
    <location>
        <position position="110"/>
    </location>
    <ligand>
        <name>shikimate</name>
        <dbReference type="ChEBI" id="CHEBI:36208"/>
    </ligand>
</feature>